<organism evidence="15 16">
    <name type="scientific">Nocardia mexicana</name>
    <dbReference type="NCBI Taxonomy" id="279262"/>
    <lineage>
        <taxon>Bacteria</taxon>
        <taxon>Bacillati</taxon>
        <taxon>Actinomycetota</taxon>
        <taxon>Actinomycetes</taxon>
        <taxon>Mycobacteriales</taxon>
        <taxon>Nocardiaceae</taxon>
        <taxon>Nocardia</taxon>
    </lineage>
</organism>
<feature type="binding site" evidence="12">
    <location>
        <position position="23"/>
    </location>
    <ligand>
        <name>[4Fe-4S] cluster</name>
        <dbReference type="ChEBI" id="CHEBI:49883"/>
    </ligand>
</feature>
<gene>
    <name evidence="12" type="primary">whiB</name>
    <name evidence="15" type="ORF">DFR68_102643</name>
</gene>
<dbReference type="GO" id="GO:0005737">
    <property type="term" value="C:cytoplasm"/>
    <property type="evidence" value="ECO:0007669"/>
    <property type="project" value="UniProtKB-SubCell"/>
</dbReference>
<dbReference type="AlphaFoldDB" id="A0A370HDL7"/>
<evidence type="ECO:0000256" key="11">
    <source>
        <dbReference type="ARBA" id="ARBA00023163"/>
    </source>
</evidence>
<evidence type="ECO:0000259" key="14">
    <source>
        <dbReference type="PROSITE" id="PS51674"/>
    </source>
</evidence>
<name>A0A370HDL7_9NOCA</name>
<evidence type="ECO:0000256" key="8">
    <source>
        <dbReference type="ARBA" id="ARBA00023015"/>
    </source>
</evidence>
<evidence type="ECO:0000256" key="2">
    <source>
        <dbReference type="ARBA" id="ARBA00006597"/>
    </source>
</evidence>
<dbReference type="Pfam" id="PF02467">
    <property type="entry name" value="Whib"/>
    <property type="match status" value="1"/>
</dbReference>
<keyword evidence="16" id="KW-1185">Reference proteome</keyword>
<keyword evidence="9 12" id="KW-0238">DNA-binding</keyword>
<evidence type="ECO:0000256" key="13">
    <source>
        <dbReference type="SAM" id="MobiDB-lite"/>
    </source>
</evidence>
<evidence type="ECO:0000313" key="16">
    <source>
        <dbReference type="Proteomes" id="UP000255355"/>
    </source>
</evidence>
<comment type="subcellular location">
    <subcellularLocation>
        <location evidence="1 12">Cytoplasm</location>
    </subcellularLocation>
</comment>
<comment type="function">
    <text evidence="12">Acts as a transcriptional regulator. Probably redox-responsive. The apo- but not holo-form probably binds DNA.</text>
</comment>
<evidence type="ECO:0000256" key="6">
    <source>
        <dbReference type="ARBA" id="ARBA00023004"/>
    </source>
</evidence>
<comment type="PTM">
    <text evidence="12">The Fe-S cluster can be nitrosylated by nitric oxide (NO).</text>
</comment>
<proteinExistence type="inferred from homology"/>
<evidence type="ECO:0000313" key="15">
    <source>
        <dbReference type="EMBL" id="RDI54515.1"/>
    </source>
</evidence>
<dbReference type="GO" id="GO:0045454">
    <property type="term" value="P:cell redox homeostasis"/>
    <property type="evidence" value="ECO:0007669"/>
    <property type="project" value="TreeGrafter"/>
</dbReference>
<keyword evidence="10 12" id="KW-1015">Disulfide bond</keyword>
<dbReference type="InterPro" id="IPR034768">
    <property type="entry name" value="4FE4S_WBL"/>
</dbReference>
<keyword evidence="6 12" id="KW-0408">Iron</keyword>
<evidence type="ECO:0000256" key="7">
    <source>
        <dbReference type="ARBA" id="ARBA00023014"/>
    </source>
</evidence>
<keyword evidence="5 12" id="KW-0479">Metal-binding</keyword>
<dbReference type="GO" id="GO:0051539">
    <property type="term" value="F:4 iron, 4 sulfur cluster binding"/>
    <property type="evidence" value="ECO:0007669"/>
    <property type="project" value="UniProtKB-UniRule"/>
</dbReference>
<keyword evidence="4 12" id="KW-0963">Cytoplasm</keyword>
<comment type="caution">
    <text evidence="15">The sequence shown here is derived from an EMBL/GenBank/DDBJ whole genome shotgun (WGS) entry which is preliminary data.</text>
</comment>
<sequence>MPAVARLRSLAAESWEWQLQGSCRGVDSAVFFHPDGERGRARADRERNAKRICRDCPVLAACRDYALSAAEPYGIWGGMSEDERRRHSRTRQMPPIPPGGVQEAPAPHRGAQDPRDTREVAAHRGVRREPALAHTGQTPHHWEPNSLCGR</sequence>
<reference evidence="15 16" key="1">
    <citation type="submission" date="2018-07" db="EMBL/GenBank/DDBJ databases">
        <title>Genomic Encyclopedia of Type Strains, Phase IV (KMG-IV): sequencing the most valuable type-strain genomes for metagenomic binning, comparative biology and taxonomic classification.</title>
        <authorList>
            <person name="Goeker M."/>
        </authorList>
    </citation>
    <scope>NUCLEOTIDE SEQUENCE [LARGE SCALE GENOMIC DNA]</scope>
    <source>
        <strain evidence="15 16">DSM 44952</strain>
    </source>
</reference>
<dbReference type="GO" id="GO:0045892">
    <property type="term" value="P:negative regulation of DNA-templated transcription"/>
    <property type="evidence" value="ECO:0007669"/>
    <property type="project" value="TreeGrafter"/>
</dbReference>
<dbReference type="GO" id="GO:0003677">
    <property type="term" value="F:DNA binding"/>
    <property type="evidence" value="ECO:0007669"/>
    <property type="project" value="UniProtKB-UniRule"/>
</dbReference>
<feature type="compositionally biased region" description="Basic and acidic residues" evidence="13">
    <location>
        <begin position="110"/>
        <end position="131"/>
    </location>
</feature>
<evidence type="ECO:0000256" key="9">
    <source>
        <dbReference type="ARBA" id="ARBA00023125"/>
    </source>
</evidence>
<dbReference type="PANTHER" id="PTHR38839:SF5">
    <property type="entry name" value="TRANSCRIPTIONAL REGULATOR WHID"/>
    <property type="match status" value="1"/>
</dbReference>
<feature type="region of interest" description="Disordered" evidence="13">
    <location>
        <begin position="76"/>
        <end position="150"/>
    </location>
</feature>
<dbReference type="PANTHER" id="PTHR38839">
    <property type="entry name" value="TRANSCRIPTIONAL REGULATOR WHID-RELATED"/>
    <property type="match status" value="1"/>
</dbReference>
<dbReference type="GO" id="GO:0047134">
    <property type="term" value="F:protein-disulfide reductase [NAD(P)H] activity"/>
    <property type="evidence" value="ECO:0007669"/>
    <property type="project" value="TreeGrafter"/>
</dbReference>
<dbReference type="GO" id="GO:0035731">
    <property type="term" value="F:dinitrosyl-iron complex binding"/>
    <property type="evidence" value="ECO:0007669"/>
    <property type="project" value="UniProtKB-UniRule"/>
</dbReference>
<feature type="binding site" evidence="12">
    <location>
        <position position="62"/>
    </location>
    <ligand>
        <name>[4Fe-4S] cluster</name>
        <dbReference type="ChEBI" id="CHEBI:49883"/>
    </ligand>
</feature>
<keyword evidence="3 12" id="KW-0004">4Fe-4S</keyword>
<evidence type="ECO:0000256" key="12">
    <source>
        <dbReference type="HAMAP-Rule" id="MF_01479"/>
    </source>
</evidence>
<dbReference type="PROSITE" id="PS51674">
    <property type="entry name" value="4FE4S_WBL"/>
    <property type="match status" value="1"/>
</dbReference>
<evidence type="ECO:0000256" key="10">
    <source>
        <dbReference type="ARBA" id="ARBA00023157"/>
    </source>
</evidence>
<keyword evidence="11 12" id="KW-0804">Transcription</keyword>
<evidence type="ECO:0000256" key="3">
    <source>
        <dbReference type="ARBA" id="ARBA00022485"/>
    </source>
</evidence>
<feature type="domain" description="4Fe-4S Wbl-type" evidence="14">
    <location>
        <begin position="22"/>
        <end position="86"/>
    </location>
</feature>
<dbReference type="EMBL" id="QQAZ01000002">
    <property type="protein sequence ID" value="RDI54515.1"/>
    <property type="molecule type" value="Genomic_DNA"/>
</dbReference>
<comment type="cofactor">
    <cofactor evidence="12">
        <name>[4Fe-4S] cluster</name>
        <dbReference type="ChEBI" id="CHEBI:49883"/>
    </cofactor>
    <text evidence="12">Binds 1 [4Fe-4S] cluster per subunit. Following nitrosylation of the [4Fe-4S] cluster binds 1 [4Fe-8(NO)] cluster per subunit.</text>
</comment>
<dbReference type="STRING" id="1210089.GCA_001613165_07450"/>
<dbReference type="GO" id="GO:0046872">
    <property type="term" value="F:metal ion binding"/>
    <property type="evidence" value="ECO:0007669"/>
    <property type="project" value="UniProtKB-KW"/>
</dbReference>
<accession>A0A370HDL7</accession>
<evidence type="ECO:0000256" key="4">
    <source>
        <dbReference type="ARBA" id="ARBA00022490"/>
    </source>
</evidence>
<feature type="binding site" evidence="12">
    <location>
        <position position="56"/>
    </location>
    <ligand>
        <name>[4Fe-4S] cluster</name>
        <dbReference type="ChEBI" id="CHEBI:49883"/>
    </ligand>
</feature>
<comment type="PTM">
    <text evidence="12">Upon Fe-S cluster removal intramolecular disulfide bonds are formed.</text>
</comment>
<evidence type="ECO:0000256" key="5">
    <source>
        <dbReference type="ARBA" id="ARBA00022723"/>
    </source>
</evidence>
<keyword evidence="7 12" id="KW-0411">Iron-sulfur</keyword>
<comment type="similarity">
    <text evidence="2 12">Belongs to the WhiB family.</text>
</comment>
<feature type="binding site" evidence="12">
    <location>
        <position position="53"/>
    </location>
    <ligand>
        <name>[4Fe-4S] cluster</name>
        <dbReference type="ChEBI" id="CHEBI:49883"/>
    </ligand>
</feature>
<dbReference type="OrthoDB" id="4954884at2"/>
<dbReference type="Proteomes" id="UP000255355">
    <property type="component" value="Unassembled WGS sequence"/>
</dbReference>
<dbReference type="InterPro" id="IPR003482">
    <property type="entry name" value="Whib"/>
</dbReference>
<dbReference type="HAMAP" id="MF_01479">
    <property type="entry name" value="WhiB"/>
    <property type="match status" value="1"/>
</dbReference>
<keyword evidence="8 12" id="KW-0805">Transcription regulation</keyword>
<protein>
    <recommendedName>
        <fullName evidence="12">Transcriptional regulator WhiB</fullName>
    </recommendedName>
</protein>
<evidence type="ECO:0000256" key="1">
    <source>
        <dbReference type="ARBA" id="ARBA00004496"/>
    </source>
</evidence>